<feature type="compositionally biased region" description="Acidic residues" evidence="1">
    <location>
        <begin position="58"/>
        <end position="73"/>
    </location>
</feature>
<organism evidence="2 3">
    <name type="scientific">Dreissena polymorpha</name>
    <name type="common">Zebra mussel</name>
    <name type="synonym">Mytilus polymorpha</name>
    <dbReference type="NCBI Taxonomy" id="45954"/>
    <lineage>
        <taxon>Eukaryota</taxon>
        <taxon>Metazoa</taxon>
        <taxon>Spiralia</taxon>
        <taxon>Lophotrochozoa</taxon>
        <taxon>Mollusca</taxon>
        <taxon>Bivalvia</taxon>
        <taxon>Autobranchia</taxon>
        <taxon>Heteroconchia</taxon>
        <taxon>Euheterodonta</taxon>
        <taxon>Imparidentia</taxon>
        <taxon>Neoheterodontei</taxon>
        <taxon>Myida</taxon>
        <taxon>Dreissenoidea</taxon>
        <taxon>Dreissenidae</taxon>
        <taxon>Dreissena</taxon>
    </lineage>
</organism>
<protein>
    <submittedName>
        <fullName evidence="2">Uncharacterized protein</fullName>
    </submittedName>
</protein>
<proteinExistence type="predicted"/>
<evidence type="ECO:0000256" key="1">
    <source>
        <dbReference type="SAM" id="MobiDB-lite"/>
    </source>
</evidence>
<comment type="caution">
    <text evidence="2">The sequence shown here is derived from an EMBL/GenBank/DDBJ whole genome shotgun (WGS) entry which is preliminary data.</text>
</comment>
<dbReference type="Proteomes" id="UP000828390">
    <property type="component" value="Unassembled WGS sequence"/>
</dbReference>
<name>A0A9D4RN09_DREPO</name>
<keyword evidence="3" id="KW-1185">Reference proteome</keyword>
<feature type="region of interest" description="Disordered" evidence="1">
    <location>
        <begin position="42"/>
        <end position="73"/>
    </location>
</feature>
<evidence type="ECO:0000313" key="2">
    <source>
        <dbReference type="EMBL" id="KAH3874409.1"/>
    </source>
</evidence>
<reference evidence="2" key="2">
    <citation type="submission" date="2020-11" db="EMBL/GenBank/DDBJ databases">
        <authorList>
            <person name="McCartney M.A."/>
            <person name="Auch B."/>
            <person name="Kono T."/>
            <person name="Mallez S."/>
            <person name="Becker A."/>
            <person name="Gohl D.M."/>
            <person name="Silverstein K.A.T."/>
            <person name="Koren S."/>
            <person name="Bechman K.B."/>
            <person name="Herman A."/>
            <person name="Abrahante J.E."/>
            <person name="Garbe J."/>
        </authorList>
    </citation>
    <scope>NUCLEOTIDE SEQUENCE</scope>
    <source>
        <strain evidence="2">Duluth1</strain>
        <tissue evidence="2">Whole animal</tissue>
    </source>
</reference>
<reference evidence="2" key="1">
    <citation type="journal article" date="2019" name="bioRxiv">
        <title>The Genome of the Zebra Mussel, Dreissena polymorpha: A Resource for Invasive Species Research.</title>
        <authorList>
            <person name="McCartney M.A."/>
            <person name="Auch B."/>
            <person name="Kono T."/>
            <person name="Mallez S."/>
            <person name="Zhang Y."/>
            <person name="Obille A."/>
            <person name="Becker A."/>
            <person name="Abrahante J.E."/>
            <person name="Garbe J."/>
            <person name="Badalamenti J.P."/>
            <person name="Herman A."/>
            <person name="Mangelson H."/>
            <person name="Liachko I."/>
            <person name="Sullivan S."/>
            <person name="Sone E.D."/>
            <person name="Koren S."/>
            <person name="Silverstein K.A.T."/>
            <person name="Beckman K.B."/>
            <person name="Gohl D.M."/>
        </authorList>
    </citation>
    <scope>NUCLEOTIDE SEQUENCE</scope>
    <source>
        <strain evidence="2">Duluth1</strain>
        <tissue evidence="2">Whole animal</tissue>
    </source>
</reference>
<sequence>MCAHPVRSCERKLWNQYRKRTNLLPLKKCIVKTHIVLFCYDDNNDGGKDDDYGNNGDFDADDDGVDDHAENDD</sequence>
<gene>
    <name evidence="2" type="ORF">DPMN_037652</name>
</gene>
<dbReference type="EMBL" id="JAIWYP010000002">
    <property type="protein sequence ID" value="KAH3874409.1"/>
    <property type="molecule type" value="Genomic_DNA"/>
</dbReference>
<dbReference type="AlphaFoldDB" id="A0A9D4RN09"/>
<accession>A0A9D4RN09</accession>
<evidence type="ECO:0000313" key="3">
    <source>
        <dbReference type="Proteomes" id="UP000828390"/>
    </source>
</evidence>